<feature type="region of interest" description="Disordered" evidence="1">
    <location>
        <begin position="347"/>
        <end position="440"/>
    </location>
</feature>
<sequence length="496" mass="54326">MPQPMQPQSFAFCLESFGSIDWDAEYDELAAVEDTTTAQSEPEQLHPEGQEATNAALPIEKSTLYLPYPDTTTSADHTPPTISGFPSRTVTMDAMPNECEDLVQYDAEAPAVADSIPEVNPVPPSDSFATWEHPGWSWSKSASWHEWTATSPEVSSWALSPGIQSDADWVIGASRHGDDYAHDDIPRVASVLRRAFDHTYDVSENAGVFFPPLARGFKAVPRRGTVHPREECKNRGAKGLWKRWELECISPPVADYIPIGETSQMRNGVYLPQPSRLSDVWTLEDDDMEEETEAEPVESSEEEWACFDSSSVEEDEEADGATPATASVESLPERVVVSTTTIFMKPIPLRPRPSIDSEGDDTDIDDNESDDDDTSIADTIDKDENPPSEPPTHIPSSPHTPVGSCNTLRQDPSPSPKLTGPGITRNMAADDMASPPASPVPACPALALHDMNAGKKLAPPKTLYLSFVQQYHDMVTAEEDTAEEDDGMLPDLDMEK</sequence>
<reference evidence="2 3" key="1">
    <citation type="submission" date="2015-03" db="EMBL/GenBank/DDBJ databases">
        <authorList>
            <person name="Morales-Cruz A."/>
            <person name="Amrine K.C."/>
            <person name="Cantu D."/>
        </authorList>
    </citation>
    <scope>NUCLEOTIDE SEQUENCE [LARGE SCALE GENOMIC DNA]</scope>
    <source>
        <strain evidence="2">DS831</strain>
    </source>
</reference>
<name>A0A0G2GUC2_9PEZI</name>
<evidence type="ECO:0000256" key="1">
    <source>
        <dbReference type="SAM" id="MobiDB-lite"/>
    </source>
</evidence>
<protein>
    <submittedName>
        <fullName evidence="2">Uncharacterized protein</fullName>
    </submittedName>
</protein>
<comment type="caution">
    <text evidence="2">The sequence shown here is derived from an EMBL/GenBank/DDBJ whole genome shotgun (WGS) entry which is preliminary data.</text>
</comment>
<feature type="compositionally biased region" description="Polar residues" evidence="1">
    <location>
        <begin position="403"/>
        <end position="412"/>
    </location>
</feature>
<feature type="compositionally biased region" description="Acidic residues" evidence="1">
    <location>
        <begin position="285"/>
        <end position="319"/>
    </location>
</feature>
<organism evidence="2 3">
    <name type="scientific">Diplodia seriata</name>
    <dbReference type="NCBI Taxonomy" id="420778"/>
    <lineage>
        <taxon>Eukaryota</taxon>
        <taxon>Fungi</taxon>
        <taxon>Dikarya</taxon>
        <taxon>Ascomycota</taxon>
        <taxon>Pezizomycotina</taxon>
        <taxon>Dothideomycetes</taxon>
        <taxon>Dothideomycetes incertae sedis</taxon>
        <taxon>Botryosphaeriales</taxon>
        <taxon>Botryosphaeriaceae</taxon>
        <taxon>Diplodia</taxon>
    </lineage>
</organism>
<gene>
    <name evidence="2" type="ORF">UCDDS831_g01132</name>
</gene>
<accession>A0A0G2GUC2</accession>
<feature type="region of interest" description="Disordered" evidence="1">
    <location>
        <begin position="285"/>
        <end position="329"/>
    </location>
</feature>
<reference evidence="2 3" key="2">
    <citation type="submission" date="2015-05" db="EMBL/GenBank/DDBJ databases">
        <title>Distinctive expansion of gene families associated with plant cell wall degradation and secondary metabolism in the genomes of grapevine trunk pathogens.</title>
        <authorList>
            <person name="Lawrence D.P."/>
            <person name="Travadon R."/>
            <person name="Rolshausen P.E."/>
            <person name="Baumgartner K."/>
        </authorList>
    </citation>
    <scope>NUCLEOTIDE SEQUENCE [LARGE SCALE GENOMIC DNA]</scope>
    <source>
        <strain evidence="2">DS831</strain>
    </source>
</reference>
<evidence type="ECO:0000313" key="3">
    <source>
        <dbReference type="Proteomes" id="UP000034182"/>
    </source>
</evidence>
<dbReference type="AlphaFoldDB" id="A0A0G2GUC2"/>
<evidence type="ECO:0000313" key="2">
    <source>
        <dbReference type="EMBL" id="KKY26853.1"/>
    </source>
</evidence>
<dbReference type="Proteomes" id="UP000034182">
    <property type="component" value="Unassembled WGS sequence"/>
</dbReference>
<feature type="compositionally biased region" description="Acidic residues" evidence="1">
    <location>
        <begin position="357"/>
        <end position="375"/>
    </location>
</feature>
<dbReference type="EMBL" id="LAQI01000030">
    <property type="protein sequence ID" value="KKY26853.1"/>
    <property type="molecule type" value="Genomic_DNA"/>
</dbReference>
<proteinExistence type="predicted"/>